<evidence type="ECO:0000313" key="3">
    <source>
        <dbReference type="Proteomes" id="UP000030765"/>
    </source>
</evidence>
<reference evidence="1 3" key="1">
    <citation type="journal article" date="2014" name="BMC Genomics">
        <title>Genome sequence of Anopheles sinensis provides insight into genetics basis of mosquito competence for malaria parasites.</title>
        <authorList>
            <person name="Zhou D."/>
            <person name="Zhang D."/>
            <person name="Ding G."/>
            <person name="Shi L."/>
            <person name="Hou Q."/>
            <person name="Ye Y."/>
            <person name="Xu Y."/>
            <person name="Zhou H."/>
            <person name="Xiong C."/>
            <person name="Li S."/>
            <person name="Yu J."/>
            <person name="Hong S."/>
            <person name="Yu X."/>
            <person name="Zou P."/>
            <person name="Chen C."/>
            <person name="Chang X."/>
            <person name="Wang W."/>
            <person name="Lv Y."/>
            <person name="Sun Y."/>
            <person name="Ma L."/>
            <person name="Shen B."/>
            <person name="Zhu C."/>
        </authorList>
    </citation>
    <scope>NUCLEOTIDE SEQUENCE [LARGE SCALE GENOMIC DNA]</scope>
</reference>
<dbReference type="AlphaFoldDB" id="A0A084VY86"/>
<organism evidence="1">
    <name type="scientific">Anopheles sinensis</name>
    <name type="common">Mosquito</name>
    <dbReference type="NCBI Taxonomy" id="74873"/>
    <lineage>
        <taxon>Eukaryota</taxon>
        <taxon>Metazoa</taxon>
        <taxon>Ecdysozoa</taxon>
        <taxon>Arthropoda</taxon>
        <taxon>Hexapoda</taxon>
        <taxon>Insecta</taxon>
        <taxon>Pterygota</taxon>
        <taxon>Neoptera</taxon>
        <taxon>Endopterygota</taxon>
        <taxon>Diptera</taxon>
        <taxon>Nematocera</taxon>
        <taxon>Culicoidea</taxon>
        <taxon>Culicidae</taxon>
        <taxon>Anophelinae</taxon>
        <taxon>Anopheles</taxon>
    </lineage>
</organism>
<sequence>MSFFSPGRRTSQHPGRAKVVAAGKLGHDGVALIWHGEWSLTCDDGVTFLGQKSSNRQPERDELIAPWIPDVIVDDVVLCSVPVALRNDGCFAPWTVSPLCNS</sequence>
<accession>A0A084VY86</accession>
<dbReference type="EnsemblMetazoa" id="ASIC010798-RA">
    <property type="protein sequence ID" value="ASIC010798-PA"/>
    <property type="gene ID" value="ASIC010798"/>
</dbReference>
<dbReference type="EMBL" id="KE525231">
    <property type="protein sequence ID" value="KFB42930.1"/>
    <property type="molecule type" value="Genomic_DNA"/>
</dbReference>
<proteinExistence type="predicted"/>
<dbReference type="EMBL" id="ATLV01018328">
    <property type="status" value="NOT_ANNOTATED_CDS"/>
    <property type="molecule type" value="Genomic_DNA"/>
</dbReference>
<protein>
    <submittedName>
        <fullName evidence="1 2">Uncharacterized protein</fullName>
    </submittedName>
</protein>
<evidence type="ECO:0000313" key="2">
    <source>
        <dbReference type="EnsemblMetazoa" id="ASIC010798-PA"/>
    </source>
</evidence>
<gene>
    <name evidence="1" type="ORF">ZHAS_00010798</name>
</gene>
<evidence type="ECO:0000313" key="1">
    <source>
        <dbReference type="EMBL" id="KFB42930.1"/>
    </source>
</evidence>
<name>A0A084VY86_ANOSI</name>
<dbReference type="Proteomes" id="UP000030765">
    <property type="component" value="Unassembled WGS sequence"/>
</dbReference>
<keyword evidence="3" id="KW-1185">Reference proteome</keyword>
<reference evidence="2" key="2">
    <citation type="submission" date="2020-05" db="UniProtKB">
        <authorList>
            <consortium name="EnsemblMetazoa"/>
        </authorList>
    </citation>
    <scope>IDENTIFICATION</scope>
</reference>
<dbReference type="VEuPathDB" id="VectorBase:ASIC010798"/>